<dbReference type="SUPFAM" id="SSF46458">
    <property type="entry name" value="Globin-like"/>
    <property type="match status" value="1"/>
</dbReference>
<name>A0A7S8C9V5_9BACI</name>
<evidence type="ECO:0000313" key="7">
    <source>
        <dbReference type="Proteomes" id="UP000593626"/>
    </source>
</evidence>
<keyword evidence="7" id="KW-1185">Reference proteome</keyword>
<keyword evidence="1" id="KW-0813">Transport</keyword>
<keyword evidence="4" id="KW-0408">Iron</keyword>
<evidence type="ECO:0000256" key="1">
    <source>
        <dbReference type="ARBA" id="ARBA00022448"/>
    </source>
</evidence>
<dbReference type="GO" id="GO:0046872">
    <property type="term" value="F:metal ion binding"/>
    <property type="evidence" value="ECO:0007669"/>
    <property type="project" value="UniProtKB-KW"/>
</dbReference>
<dbReference type="Gene3D" id="1.10.490.10">
    <property type="entry name" value="Globins"/>
    <property type="match status" value="1"/>
</dbReference>
<dbReference type="KEGG" id="mcui:G8O30_03470"/>
<dbReference type="InterPro" id="IPR012292">
    <property type="entry name" value="Globin/Proto"/>
</dbReference>
<protein>
    <submittedName>
        <fullName evidence="6">Globin</fullName>
    </submittedName>
</protein>
<dbReference type="InterPro" id="IPR044203">
    <property type="entry name" value="GlbO/GLB3-like"/>
</dbReference>
<accession>A0A7S8C9V5</accession>
<dbReference type="Proteomes" id="UP000593626">
    <property type="component" value="Chromosome"/>
</dbReference>
<dbReference type="InterPro" id="IPR009050">
    <property type="entry name" value="Globin-like_sf"/>
</dbReference>
<dbReference type="GO" id="GO:0020037">
    <property type="term" value="F:heme binding"/>
    <property type="evidence" value="ECO:0007669"/>
    <property type="project" value="InterPro"/>
</dbReference>
<sequence length="129" mass="14938">MLTPYERIGEEKLIELVDTFYDFVKDDVNLAPLFPDDMGETKRKQTQFLTQYFGGPSLYTNEHGHPMLRARHLPHPITPKLATAWLKCMEKAMDVIDFPLDIREECFARLALTARHMVNTPEEGDVNDE</sequence>
<dbReference type="PANTHER" id="PTHR47366:SF1">
    <property type="entry name" value="TWO-ON-TWO HEMOGLOBIN-3"/>
    <property type="match status" value="1"/>
</dbReference>
<dbReference type="EMBL" id="CP049742">
    <property type="protein sequence ID" value="QPC46082.1"/>
    <property type="molecule type" value="Genomic_DNA"/>
</dbReference>
<reference evidence="6 7" key="1">
    <citation type="submission" date="2019-07" db="EMBL/GenBank/DDBJ databases">
        <title>Genome sequence of 2 isolates from Red Sea Mangroves.</title>
        <authorList>
            <person name="Sefrji F."/>
            <person name="Michoud G."/>
            <person name="Merlino G."/>
            <person name="Daffonchio D."/>
        </authorList>
    </citation>
    <scope>NUCLEOTIDE SEQUENCE [LARGE SCALE GENOMIC DNA]</scope>
    <source>
        <strain evidence="6 7">R1DC41</strain>
    </source>
</reference>
<evidence type="ECO:0000256" key="4">
    <source>
        <dbReference type="ARBA" id="ARBA00023004"/>
    </source>
</evidence>
<comment type="similarity">
    <text evidence="5">Belongs to the truncated hemoglobin family. Group II subfamily.</text>
</comment>
<proteinExistence type="inferred from homology"/>
<gene>
    <name evidence="6" type="ORF">G8O30_03470</name>
</gene>
<keyword evidence="2" id="KW-0349">Heme</keyword>
<dbReference type="PANTHER" id="PTHR47366">
    <property type="entry name" value="TWO-ON-TWO HEMOGLOBIN-3"/>
    <property type="match status" value="1"/>
</dbReference>
<dbReference type="RefSeq" id="WP_239673604.1">
    <property type="nucleotide sequence ID" value="NZ_CP049742.1"/>
</dbReference>
<dbReference type="GO" id="GO:0005344">
    <property type="term" value="F:oxygen carrier activity"/>
    <property type="evidence" value="ECO:0007669"/>
    <property type="project" value="InterPro"/>
</dbReference>
<dbReference type="GO" id="GO:0019825">
    <property type="term" value="F:oxygen binding"/>
    <property type="evidence" value="ECO:0007669"/>
    <property type="project" value="InterPro"/>
</dbReference>
<evidence type="ECO:0000256" key="3">
    <source>
        <dbReference type="ARBA" id="ARBA00022723"/>
    </source>
</evidence>
<organism evidence="6 7">
    <name type="scientific">Mangrovibacillus cuniculi</name>
    <dbReference type="NCBI Taxonomy" id="2593652"/>
    <lineage>
        <taxon>Bacteria</taxon>
        <taxon>Bacillati</taxon>
        <taxon>Bacillota</taxon>
        <taxon>Bacilli</taxon>
        <taxon>Bacillales</taxon>
        <taxon>Bacillaceae</taxon>
        <taxon>Mangrovibacillus</taxon>
    </lineage>
</organism>
<evidence type="ECO:0000256" key="5">
    <source>
        <dbReference type="ARBA" id="ARBA00034496"/>
    </source>
</evidence>
<evidence type="ECO:0000313" key="6">
    <source>
        <dbReference type="EMBL" id="QPC46082.1"/>
    </source>
</evidence>
<dbReference type="InterPro" id="IPR001486">
    <property type="entry name" value="Hemoglobin_trunc"/>
</dbReference>
<keyword evidence="3" id="KW-0479">Metal-binding</keyword>
<dbReference type="Pfam" id="PF01152">
    <property type="entry name" value="Bac_globin"/>
    <property type="match status" value="1"/>
</dbReference>
<dbReference type="AlphaFoldDB" id="A0A7S8C9V5"/>
<evidence type="ECO:0000256" key="2">
    <source>
        <dbReference type="ARBA" id="ARBA00022617"/>
    </source>
</evidence>